<evidence type="ECO:0000256" key="9">
    <source>
        <dbReference type="ARBA" id="ARBA00023180"/>
    </source>
</evidence>
<keyword evidence="2" id="KW-1003">Cell membrane</keyword>
<dbReference type="SUPFAM" id="SSF52058">
    <property type="entry name" value="L domain-like"/>
    <property type="match status" value="1"/>
</dbReference>
<dbReference type="AlphaFoldDB" id="A0A4V3WNJ0"/>
<dbReference type="FunFam" id="3.80.10.10:FF:000041">
    <property type="entry name" value="LRR receptor-like serine/threonine-protein kinase ERECTA"/>
    <property type="match status" value="2"/>
</dbReference>
<keyword evidence="13" id="KW-1185">Reference proteome</keyword>
<dbReference type="Pfam" id="PF08263">
    <property type="entry name" value="LRRNT_2"/>
    <property type="match status" value="1"/>
</dbReference>
<keyword evidence="6" id="KW-0677">Repeat</keyword>
<feature type="domain" description="Leucine-rich repeat-containing N-terminal plant-type" evidence="11">
    <location>
        <begin position="33"/>
        <end position="78"/>
    </location>
</feature>
<feature type="signal peptide" evidence="10">
    <location>
        <begin position="1"/>
        <end position="29"/>
    </location>
</feature>
<evidence type="ECO:0000256" key="3">
    <source>
        <dbReference type="ARBA" id="ARBA00022614"/>
    </source>
</evidence>
<keyword evidence="9" id="KW-0325">Glycoprotein</keyword>
<dbReference type="FunFam" id="3.80.10.10:FF:000383">
    <property type="entry name" value="Leucine-rich repeat receptor protein kinase EMS1"/>
    <property type="match status" value="1"/>
</dbReference>
<dbReference type="EMBL" id="SDRB02006393">
    <property type="protein sequence ID" value="THG12717.1"/>
    <property type="molecule type" value="Genomic_DNA"/>
</dbReference>
<name>A0A4V3WNJ0_CAMSN</name>
<dbReference type="GO" id="GO:0051707">
    <property type="term" value="P:response to other organism"/>
    <property type="evidence" value="ECO:0007669"/>
    <property type="project" value="UniProtKB-ARBA"/>
</dbReference>
<evidence type="ECO:0000256" key="2">
    <source>
        <dbReference type="ARBA" id="ARBA00022475"/>
    </source>
</evidence>
<dbReference type="PANTHER" id="PTHR48010">
    <property type="entry name" value="OS05G0588300 PROTEIN"/>
    <property type="match status" value="1"/>
</dbReference>
<dbReference type="Gene3D" id="3.80.10.10">
    <property type="entry name" value="Ribonuclease Inhibitor"/>
    <property type="match status" value="3"/>
</dbReference>
<accession>A0A4V3WNJ0</accession>
<dbReference type="Pfam" id="PF00560">
    <property type="entry name" value="LRR_1"/>
    <property type="match status" value="5"/>
</dbReference>
<keyword evidence="5 10" id="KW-0732">Signal</keyword>
<keyword evidence="7" id="KW-1133">Transmembrane helix</keyword>
<sequence length="470" mass="51833">MGLLEKQLCLVSLVLFVTLFSSTINVTSASIKEANALITWKATLQSTNHSLLTSWVLPPHDNISTSAAPCSWFGVTCNVDGSVNRLNLTNSSLNVVLDPFLLLYFREFEKLARLYLYENDLSGPIPPEMRNLVNLVKLYMDTNNFTSPIPSTLGKLNKLTVLHFSLTLLHLGNNKLSGSIPKELGNLKFLNDTELSENQLSGLIPTSLGNLSKLEILFLRSNQLSGPIPREFGNLTNLLVLEMDDNQFSGNLPKLCQGGKLVNFTVNHNQLIEIWGRFPNLTLLNLARNNIIGSIPPGLGNSIQLHRLDPSSNRLVGEIPKEFGKLTSLEKLLLFDNQLSCSIPQELESLTGLSDLDLSTNRFNGSISGILENYLNLFHLNLSNNMFSQKIPFQMGTSGLGKLAETMNWLGSKMGMVCMKLMLDEAVGAHRSYGGAELRGENEGYFATPEALDWGPRPVLRRAESTATAI</sequence>
<dbReference type="InterPro" id="IPR032675">
    <property type="entry name" value="LRR_dom_sf"/>
</dbReference>
<evidence type="ECO:0000256" key="5">
    <source>
        <dbReference type="ARBA" id="ARBA00022729"/>
    </source>
</evidence>
<dbReference type="PANTHER" id="PTHR48010:SF58">
    <property type="entry name" value="RECEPTOR PROTEIN KINASE-LIKE PROTEIN ZAR1"/>
    <property type="match status" value="1"/>
</dbReference>
<organism evidence="12 13">
    <name type="scientific">Camellia sinensis var. sinensis</name>
    <name type="common">China tea</name>
    <dbReference type="NCBI Taxonomy" id="542762"/>
    <lineage>
        <taxon>Eukaryota</taxon>
        <taxon>Viridiplantae</taxon>
        <taxon>Streptophyta</taxon>
        <taxon>Embryophyta</taxon>
        <taxon>Tracheophyta</taxon>
        <taxon>Spermatophyta</taxon>
        <taxon>Magnoliopsida</taxon>
        <taxon>eudicotyledons</taxon>
        <taxon>Gunneridae</taxon>
        <taxon>Pentapetalae</taxon>
        <taxon>asterids</taxon>
        <taxon>Ericales</taxon>
        <taxon>Theaceae</taxon>
        <taxon>Camellia</taxon>
    </lineage>
</organism>
<protein>
    <recommendedName>
        <fullName evidence="11">Leucine-rich repeat-containing N-terminal plant-type domain-containing protein</fullName>
    </recommendedName>
</protein>
<evidence type="ECO:0000256" key="4">
    <source>
        <dbReference type="ARBA" id="ARBA00022692"/>
    </source>
</evidence>
<dbReference type="GO" id="GO:0006952">
    <property type="term" value="P:defense response"/>
    <property type="evidence" value="ECO:0007669"/>
    <property type="project" value="UniProtKB-ARBA"/>
</dbReference>
<evidence type="ECO:0000256" key="1">
    <source>
        <dbReference type="ARBA" id="ARBA00004236"/>
    </source>
</evidence>
<evidence type="ECO:0000259" key="11">
    <source>
        <dbReference type="Pfam" id="PF08263"/>
    </source>
</evidence>
<reference evidence="12 13" key="1">
    <citation type="journal article" date="2018" name="Proc. Natl. Acad. Sci. U.S.A.">
        <title>Draft genome sequence of Camellia sinensis var. sinensis provides insights into the evolution of the tea genome and tea quality.</title>
        <authorList>
            <person name="Wei C."/>
            <person name="Yang H."/>
            <person name="Wang S."/>
            <person name="Zhao J."/>
            <person name="Liu C."/>
            <person name="Gao L."/>
            <person name="Xia E."/>
            <person name="Lu Y."/>
            <person name="Tai Y."/>
            <person name="She G."/>
            <person name="Sun J."/>
            <person name="Cao H."/>
            <person name="Tong W."/>
            <person name="Gao Q."/>
            <person name="Li Y."/>
            <person name="Deng W."/>
            <person name="Jiang X."/>
            <person name="Wang W."/>
            <person name="Chen Q."/>
            <person name="Zhang S."/>
            <person name="Li H."/>
            <person name="Wu J."/>
            <person name="Wang P."/>
            <person name="Li P."/>
            <person name="Shi C."/>
            <person name="Zheng F."/>
            <person name="Jian J."/>
            <person name="Huang B."/>
            <person name="Shan D."/>
            <person name="Shi M."/>
            <person name="Fang C."/>
            <person name="Yue Y."/>
            <person name="Li F."/>
            <person name="Li D."/>
            <person name="Wei S."/>
            <person name="Han B."/>
            <person name="Jiang C."/>
            <person name="Yin Y."/>
            <person name="Xia T."/>
            <person name="Zhang Z."/>
            <person name="Bennetzen J.L."/>
            <person name="Zhao S."/>
            <person name="Wan X."/>
        </authorList>
    </citation>
    <scope>NUCLEOTIDE SEQUENCE [LARGE SCALE GENOMIC DNA]</scope>
    <source>
        <strain evidence="13">cv. Shuchazao</strain>
        <tissue evidence="12">Leaf</tissue>
    </source>
</reference>
<feature type="chain" id="PRO_5021014042" description="Leucine-rich repeat-containing N-terminal plant-type domain-containing protein" evidence="10">
    <location>
        <begin position="30"/>
        <end position="470"/>
    </location>
</feature>
<evidence type="ECO:0000313" key="12">
    <source>
        <dbReference type="EMBL" id="THG12717.1"/>
    </source>
</evidence>
<dbReference type="SMART" id="SM00369">
    <property type="entry name" value="LRR_TYP"/>
    <property type="match status" value="6"/>
</dbReference>
<dbReference type="STRING" id="542762.A0A4V3WNJ0"/>
<evidence type="ECO:0000256" key="8">
    <source>
        <dbReference type="ARBA" id="ARBA00023136"/>
    </source>
</evidence>
<dbReference type="InterPro" id="IPR013210">
    <property type="entry name" value="LRR_N_plant-typ"/>
</dbReference>
<dbReference type="InterPro" id="IPR001611">
    <property type="entry name" value="Leu-rich_rpt"/>
</dbReference>
<proteinExistence type="predicted"/>
<evidence type="ECO:0000256" key="7">
    <source>
        <dbReference type="ARBA" id="ARBA00022989"/>
    </source>
</evidence>
<keyword evidence="8" id="KW-0472">Membrane</keyword>
<comment type="subcellular location">
    <subcellularLocation>
        <location evidence="1">Cell membrane</location>
    </subcellularLocation>
</comment>
<dbReference type="InterPro" id="IPR050994">
    <property type="entry name" value="At_inactive_RLKs"/>
</dbReference>
<dbReference type="InterPro" id="IPR003591">
    <property type="entry name" value="Leu-rich_rpt_typical-subtyp"/>
</dbReference>
<keyword evidence="4" id="KW-0812">Transmembrane</keyword>
<dbReference type="GO" id="GO:0005886">
    <property type="term" value="C:plasma membrane"/>
    <property type="evidence" value="ECO:0007669"/>
    <property type="project" value="UniProtKB-SubCell"/>
</dbReference>
<evidence type="ECO:0000256" key="10">
    <source>
        <dbReference type="SAM" id="SignalP"/>
    </source>
</evidence>
<gene>
    <name evidence="12" type="ORF">TEA_026844</name>
</gene>
<comment type="caution">
    <text evidence="12">The sequence shown here is derived from an EMBL/GenBank/DDBJ whole genome shotgun (WGS) entry which is preliminary data.</text>
</comment>
<evidence type="ECO:0000256" key="6">
    <source>
        <dbReference type="ARBA" id="ARBA00022737"/>
    </source>
</evidence>
<dbReference type="Pfam" id="PF13855">
    <property type="entry name" value="LRR_8"/>
    <property type="match status" value="1"/>
</dbReference>
<keyword evidence="3" id="KW-0433">Leucine-rich repeat</keyword>
<dbReference type="Proteomes" id="UP000306102">
    <property type="component" value="Unassembled WGS sequence"/>
</dbReference>
<evidence type="ECO:0000313" key="13">
    <source>
        <dbReference type="Proteomes" id="UP000306102"/>
    </source>
</evidence>